<organism evidence="5 6">
    <name type="scientific">Aulographum hederae CBS 113979</name>
    <dbReference type="NCBI Taxonomy" id="1176131"/>
    <lineage>
        <taxon>Eukaryota</taxon>
        <taxon>Fungi</taxon>
        <taxon>Dikarya</taxon>
        <taxon>Ascomycota</taxon>
        <taxon>Pezizomycotina</taxon>
        <taxon>Dothideomycetes</taxon>
        <taxon>Pleosporomycetidae</taxon>
        <taxon>Aulographales</taxon>
        <taxon>Aulographaceae</taxon>
    </lineage>
</organism>
<dbReference type="Pfam" id="PF00501">
    <property type="entry name" value="AMP-binding"/>
    <property type="match status" value="1"/>
</dbReference>
<dbReference type="SMART" id="SM00823">
    <property type="entry name" value="PKS_PP"/>
    <property type="match status" value="1"/>
</dbReference>
<dbReference type="InterPro" id="IPR013120">
    <property type="entry name" value="FAR_NAD-bd"/>
</dbReference>
<reference evidence="5" key="1">
    <citation type="journal article" date="2020" name="Stud. Mycol.">
        <title>101 Dothideomycetes genomes: a test case for predicting lifestyles and emergence of pathogens.</title>
        <authorList>
            <person name="Haridas S."/>
            <person name="Albert R."/>
            <person name="Binder M."/>
            <person name="Bloem J."/>
            <person name="Labutti K."/>
            <person name="Salamov A."/>
            <person name="Andreopoulos B."/>
            <person name="Baker S."/>
            <person name="Barry K."/>
            <person name="Bills G."/>
            <person name="Bluhm B."/>
            <person name="Cannon C."/>
            <person name="Castanera R."/>
            <person name="Culley D."/>
            <person name="Daum C."/>
            <person name="Ezra D."/>
            <person name="Gonzalez J."/>
            <person name="Henrissat B."/>
            <person name="Kuo A."/>
            <person name="Liang C."/>
            <person name="Lipzen A."/>
            <person name="Lutzoni F."/>
            <person name="Magnuson J."/>
            <person name="Mondo S."/>
            <person name="Nolan M."/>
            <person name="Ohm R."/>
            <person name="Pangilinan J."/>
            <person name="Park H.-J."/>
            <person name="Ramirez L."/>
            <person name="Alfaro M."/>
            <person name="Sun H."/>
            <person name="Tritt A."/>
            <person name="Yoshinaga Y."/>
            <person name="Zwiers L.-H."/>
            <person name="Turgeon B."/>
            <person name="Goodwin S."/>
            <person name="Spatafora J."/>
            <person name="Crous P."/>
            <person name="Grigoriev I."/>
        </authorList>
    </citation>
    <scope>NUCLEOTIDE SEQUENCE</scope>
    <source>
        <strain evidence="5">CBS 113979</strain>
    </source>
</reference>
<dbReference type="InterPro" id="IPR036736">
    <property type="entry name" value="ACP-like_sf"/>
</dbReference>
<evidence type="ECO:0000256" key="1">
    <source>
        <dbReference type="ARBA" id="ARBA00022450"/>
    </source>
</evidence>
<dbReference type="OrthoDB" id="429813at2759"/>
<dbReference type="Pfam" id="PF07993">
    <property type="entry name" value="NAD_binding_4"/>
    <property type="match status" value="1"/>
</dbReference>
<dbReference type="Proteomes" id="UP000800041">
    <property type="component" value="Unassembled WGS sequence"/>
</dbReference>
<evidence type="ECO:0000256" key="2">
    <source>
        <dbReference type="ARBA" id="ARBA00022553"/>
    </source>
</evidence>
<name>A0A6G1H6W3_9PEZI</name>
<keyword evidence="6" id="KW-1185">Reference proteome</keyword>
<evidence type="ECO:0000259" key="4">
    <source>
        <dbReference type="PROSITE" id="PS50075"/>
    </source>
</evidence>
<evidence type="ECO:0000313" key="6">
    <source>
        <dbReference type="Proteomes" id="UP000800041"/>
    </source>
</evidence>
<dbReference type="Gene3D" id="3.30.300.30">
    <property type="match status" value="1"/>
</dbReference>
<dbReference type="PROSITE" id="PS50075">
    <property type="entry name" value="CARRIER"/>
    <property type="match status" value="1"/>
</dbReference>
<dbReference type="Gene3D" id="3.40.50.720">
    <property type="entry name" value="NAD(P)-binding Rossmann-like Domain"/>
    <property type="match status" value="1"/>
</dbReference>
<dbReference type="InterPro" id="IPR000873">
    <property type="entry name" value="AMP-dep_synth/lig_dom"/>
</dbReference>
<evidence type="ECO:0000256" key="3">
    <source>
        <dbReference type="ARBA" id="ARBA00029454"/>
    </source>
</evidence>
<dbReference type="GO" id="GO:0031177">
    <property type="term" value="F:phosphopantetheine binding"/>
    <property type="evidence" value="ECO:0007669"/>
    <property type="project" value="InterPro"/>
</dbReference>
<accession>A0A6G1H6W3</accession>
<dbReference type="Gene3D" id="1.10.1200.10">
    <property type="entry name" value="ACP-like"/>
    <property type="match status" value="1"/>
</dbReference>
<dbReference type="InterPro" id="IPR045851">
    <property type="entry name" value="AMP-bd_C_sf"/>
</dbReference>
<comment type="similarity">
    <text evidence="3">Belongs to the NRP synthetase family.</text>
</comment>
<dbReference type="SUPFAM" id="SSF47336">
    <property type="entry name" value="ACP-like"/>
    <property type="match status" value="1"/>
</dbReference>
<feature type="domain" description="Carrier" evidence="4">
    <location>
        <begin position="537"/>
        <end position="617"/>
    </location>
</feature>
<keyword evidence="2" id="KW-0597">Phosphoprotein</keyword>
<protein>
    <submittedName>
        <fullName evidence="5">Non-ribosomal peptide synthetase/alpha-aminoadipate reductase</fullName>
    </submittedName>
</protein>
<dbReference type="InterPro" id="IPR042099">
    <property type="entry name" value="ANL_N_sf"/>
</dbReference>
<dbReference type="PANTHER" id="PTHR43439">
    <property type="entry name" value="PHENYLACETATE-COENZYME A LIGASE"/>
    <property type="match status" value="1"/>
</dbReference>
<sequence length="1062" mass="118368">MRTDTRTLDECLRNRAQSIPKIPLLAYPDVVSNEYIDYDAETLNRMVDRGARYYLKVLPQRKEEDENGETVALLGVSNLEYIITFLALQRLGLPCLFLSTRLADNAFLHLLETCKCSHVIAHPAFQPAMLRAKKTVSDLQILPFVSSTKLTISEDDTATERTEAPFLDPARQSGKLSHIIHSSGSTGLPKPVEIRYGSSIIRSGVQFEPTDYGFTCLPLFHNYGLYTLNFAIQSGIKGIFPAGEQPLTGSRLLQGLKKTKAKMLYCVPYTLKTLTEAEGGIDVLKSLKQVTLAGSSCPESLGNLVSDAGVNIMNYYGSTETGNIMRRSPDQWNWLQLFPTVERTITFEQRGGEESDLFECIALPDHRLNGSPNREDGSYTTKDLFRRHSDDPTKWKYIGRLDDTIVLSNGEKANPVAIEDAVRQNPYVSEAVVFGAERASLGLLVIASERCAKEGLSDEDVIRAILKDVEIGNESSPAYARINGDSIIVKKYGTTWPKTDKGNIIRAAFVEKFSDDINRFYEELDQNTTQAAEELVNGYEDIEKVVRCTVAEELKMTDSNISNTVDFFSLGCDSLGAINIRRRLLRKVDIKGQRLGNNAVFEHPTVDTLTQYLAKLNMGEVLEERRPEAELLELLDRYSDFSYKAPEVPIDTPASEVVVLTGATGSLGSHILGQLLQKPDVHRVYCLVRARSLRSARNRVLTALEHAQVLQDLNDAELAKFVAWPCDLSASDLGLGYVAFMELTETVTAVIHSAWFVNFNLDVHSFEEMQIRGTYNLLSMCLKSQLKTPPSFSFVSSISAAFGYVSSDPIPETLPPLRSGVGVPIMGYARSKLVAEHLCGVAAEKTGLATRILRVGQIIGDLRSGVWNTLEAWPLTVQSALSIGALPVAGKTDEGEEDEVCRWLPVNTTASVVIDLSIPISKRLANGSGYSNGTSDHKKEIEVYNIQHPTPLLWKRDILPVFRRAGLVFESVPIQEWMRRVEANDDPHTNPAIRLIDFFQAKYGKRRDGKPVTWDERRIDWADSDQHNVLKNSKTLREVEPVSKELLTRLIEYWMGIWGAAK</sequence>
<dbReference type="PANTHER" id="PTHR43439:SF2">
    <property type="entry name" value="ENZYME, PUTATIVE (JCVI)-RELATED"/>
    <property type="match status" value="1"/>
</dbReference>
<dbReference type="SUPFAM" id="SSF51735">
    <property type="entry name" value="NAD(P)-binding Rossmann-fold domains"/>
    <property type="match status" value="1"/>
</dbReference>
<dbReference type="SUPFAM" id="SSF56801">
    <property type="entry name" value="Acetyl-CoA synthetase-like"/>
    <property type="match status" value="1"/>
</dbReference>
<dbReference type="InterPro" id="IPR020806">
    <property type="entry name" value="PKS_PP-bd"/>
</dbReference>
<dbReference type="InterPro" id="IPR009081">
    <property type="entry name" value="PP-bd_ACP"/>
</dbReference>
<dbReference type="InterPro" id="IPR036291">
    <property type="entry name" value="NAD(P)-bd_dom_sf"/>
</dbReference>
<dbReference type="PROSITE" id="PS00455">
    <property type="entry name" value="AMP_BINDING"/>
    <property type="match status" value="1"/>
</dbReference>
<dbReference type="InterPro" id="IPR020845">
    <property type="entry name" value="AMP-binding_CS"/>
</dbReference>
<dbReference type="Gene3D" id="3.40.50.12780">
    <property type="entry name" value="N-terminal domain of ligase-like"/>
    <property type="match status" value="1"/>
</dbReference>
<dbReference type="Pfam" id="PF23562">
    <property type="entry name" value="AMP-binding_C_3"/>
    <property type="match status" value="1"/>
</dbReference>
<dbReference type="AlphaFoldDB" id="A0A6G1H6W3"/>
<proteinExistence type="inferred from homology"/>
<dbReference type="EMBL" id="ML977146">
    <property type="protein sequence ID" value="KAF1988941.1"/>
    <property type="molecule type" value="Genomic_DNA"/>
</dbReference>
<dbReference type="InterPro" id="IPR051414">
    <property type="entry name" value="Adenylate-forming_Reductase"/>
</dbReference>
<evidence type="ECO:0000313" key="5">
    <source>
        <dbReference type="EMBL" id="KAF1988941.1"/>
    </source>
</evidence>
<keyword evidence="1" id="KW-0596">Phosphopantetheine</keyword>
<dbReference type="Pfam" id="PF00550">
    <property type="entry name" value="PP-binding"/>
    <property type="match status" value="1"/>
</dbReference>
<gene>
    <name evidence="5" type="ORF">K402DRAFT_461384</name>
</gene>